<keyword evidence="2" id="KW-1185">Reference proteome</keyword>
<gene>
    <name evidence="1" type="ORF">B7463_g4778</name>
</gene>
<evidence type="ECO:0008006" key="3">
    <source>
        <dbReference type="Google" id="ProtNLM"/>
    </source>
</evidence>
<feature type="non-terminal residue" evidence="1">
    <location>
        <position position="1"/>
    </location>
</feature>
<dbReference type="AlphaFoldDB" id="A0A3E2HEP1"/>
<dbReference type="OrthoDB" id="5399926at2759"/>
<feature type="non-terminal residue" evidence="1">
    <location>
        <position position="162"/>
    </location>
</feature>
<organism evidence="1 2">
    <name type="scientific">Scytalidium lignicola</name>
    <name type="common">Hyphomycete</name>
    <dbReference type="NCBI Taxonomy" id="5539"/>
    <lineage>
        <taxon>Eukaryota</taxon>
        <taxon>Fungi</taxon>
        <taxon>Dikarya</taxon>
        <taxon>Ascomycota</taxon>
        <taxon>Pezizomycotina</taxon>
        <taxon>Leotiomycetes</taxon>
        <taxon>Leotiomycetes incertae sedis</taxon>
        <taxon>Scytalidium</taxon>
    </lineage>
</organism>
<dbReference type="OMA" id="RTTIHFP"/>
<dbReference type="Proteomes" id="UP000258309">
    <property type="component" value="Unassembled WGS sequence"/>
</dbReference>
<accession>A0A3E2HEP1</accession>
<evidence type="ECO:0000313" key="1">
    <source>
        <dbReference type="EMBL" id="RFU31561.1"/>
    </source>
</evidence>
<reference evidence="1 2" key="1">
    <citation type="submission" date="2018-05" db="EMBL/GenBank/DDBJ databases">
        <title>Draft genome sequence of Scytalidium lignicola DSM 105466, a ubiquitous saprotrophic fungus.</title>
        <authorList>
            <person name="Buettner E."/>
            <person name="Gebauer A.M."/>
            <person name="Hofrichter M."/>
            <person name="Liers C."/>
            <person name="Kellner H."/>
        </authorList>
    </citation>
    <scope>NUCLEOTIDE SEQUENCE [LARGE SCALE GENOMIC DNA]</scope>
    <source>
        <strain evidence="1 2">DSM 105466</strain>
    </source>
</reference>
<protein>
    <recommendedName>
        <fullName evidence="3">Velvet domain-containing protein</fullName>
    </recommendedName>
</protein>
<evidence type="ECO:0000313" key="2">
    <source>
        <dbReference type="Proteomes" id="UP000258309"/>
    </source>
</evidence>
<comment type="caution">
    <text evidence="1">The sequence shown here is derived from an EMBL/GenBank/DDBJ whole genome shotgun (WGS) entry which is preliminary data.</text>
</comment>
<proteinExistence type="predicted"/>
<sequence length="162" mass="17706">MSTGPIALRLVVQPSWNSHVGVRLWPPVVGVLSSGSTDTTNILSQIFAVATIIEERSGRAYRTREGYYSDSPHPLADDALNGIAASQRNVAYIHFPYLIISTPGRYIIRVSLAQRTMAPNNGAYEYISTVDSRTVTVTQGTGEISNPTPDEEAWLRVVQEDG</sequence>
<dbReference type="EMBL" id="NCSJ02000073">
    <property type="protein sequence ID" value="RFU31561.1"/>
    <property type="molecule type" value="Genomic_DNA"/>
</dbReference>
<name>A0A3E2HEP1_SCYLI</name>